<dbReference type="AlphaFoldDB" id="A0A212JE70"/>
<dbReference type="Pfam" id="PF22692">
    <property type="entry name" value="LlgE_F_G_D1"/>
    <property type="match status" value="1"/>
</dbReference>
<dbReference type="PROSITE" id="PS00588">
    <property type="entry name" value="FLAGELLA_BB_ROD"/>
    <property type="match status" value="1"/>
</dbReference>
<comment type="similarity">
    <text evidence="2 5">Belongs to the flagella basal body rod proteins family.</text>
</comment>
<evidence type="ECO:0000259" key="7">
    <source>
        <dbReference type="Pfam" id="PF07559"/>
    </source>
</evidence>
<comment type="function">
    <text evidence="5">A flexible structure which links the flagellar filament to the drive apparatus in the basal body.</text>
</comment>
<dbReference type="Pfam" id="PF07559">
    <property type="entry name" value="FlgE_D2"/>
    <property type="match status" value="1"/>
</dbReference>
<dbReference type="InterPro" id="IPR019776">
    <property type="entry name" value="Flagellar_basal_body_rod_CS"/>
</dbReference>
<comment type="subcellular location">
    <subcellularLocation>
        <location evidence="1 5">Bacterial flagellum basal body</location>
    </subcellularLocation>
</comment>
<feature type="domain" description="Flagellar basal-body/hook protein C-terminal" evidence="6">
    <location>
        <begin position="458"/>
        <end position="500"/>
    </location>
</feature>
<dbReference type="InterPro" id="IPR037925">
    <property type="entry name" value="FlgE/F/G-like"/>
</dbReference>
<reference evidence="9" key="1">
    <citation type="submission" date="2016-04" db="EMBL/GenBank/DDBJ databases">
        <authorList>
            <person name="Evans L.H."/>
            <person name="Alamgir A."/>
            <person name="Owens N."/>
            <person name="Weber N.D."/>
            <person name="Virtaneva K."/>
            <person name="Barbian K."/>
            <person name="Babar A."/>
            <person name="Rosenke K."/>
        </authorList>
    </citation>
    <scope>NUCLEOTIDE SEQUENCE</scope>
    <source>
        <strain evidence="9">86</strain>
    </source>
</reference>
<evidence type="ECO:0000256" key="1">
    <source>
        <dbReference type="ARBA" id="ARBA00004117"/>
    </source>
</evidence>
<dbReference type="InterPro" id="IPR020013">
    <property type="entry name" value="Flagellar_FlgE/F/G"/>
</dbReference>
<feature type="domain" description="Flagellar hook protein FlgE/F/G-like D1" evidence="8">
    <location>
        <begin position="91"/>
        <end position="132"/>
    </location>
</feature>
<accession>A0A212JE70</accession>
<evidence type="ECO:0000256" key="3">
    <source>
        <dbReference type="ARBA" id="ARBA00019015"/>
    </source>
</evidence>
<dbReference type="SUPFAM" id="SSF117143">
    <property type="entry name" value="Flagellar hook protein flgE"/>
    <property type="match status" value="1"/>
</dbReference>
<dbReference type="InterPro" id="IPR011491">
    <property type="entry name" value="FlgE_D2"/>
</dbReference>
<sequence length="502" mass="52886">MMTALYTGTTGMKSFGVGMSSLSNNIANLNTLAFKKAMTIYSDNISQTVNSSHSNGVTEHSQLGMGVSVSVNRTMHQQGSFMQGSSPTDLAIDGKGFFGVQKNGVTQYTRAGNFRFTSEGSLIDPNGYSLLGYKMENGVASTTLSPISMDFGTSGQGYMAPKATTAVSLIQNLGQRDSANSDPANPFFGMAVKWNGTQNPPLAASQYGGVTPTVVYDSNGVAQTINVYTDYVGQFNGKHVYQYVMGTDPAKDGSAQAGTAAAGILAAGTFTFSSNGQIQDMTMFTPPGSGTTSDMSAWLPASFDASGNPAVPVTFKGAGAQSIGFNFGMEMSGAWTAGYASAADVNADPSGLYSGQGRPLYPTSSTSYQGSTGTLSTSQDGYAAGYLKDMTIGTDGIMTGRYSNGETMDLFQIPIYRFMNEEGLRHEGGNRYTATKESGAAEEGLPGTENYGNLHEASLEQSNVDLASEFTTMILTQRGFQINSKVVTTSDQMLQKALELKR</sequence>
<dbReference type="InterPro" id="IPR053967">
    <property type="entry name" value="LlgE_F_G-like_D1"/>
</dbReference>
<dbReference type="EMBL" id="FLUQ01000001">
    <property type="protein sequence ID" value="SBV97722.1"/>
    <property type="molecule type" value="Genomic_DNA"/>
</dbReference>
<evidence type="ECO:0000256" key="5">
    <source>
        <dbReference type="RuleBase" id="RU362116"/>
    </source>
</evidence>
<evidence type="ECO:0000259" key="6">
    <source>
        <dbReference type="Pfam" id="PF06429"/>
    </source>
</evidence>
<dbReference type="PANTHER" id="PTHR30435:SF1">
    <property type="entry name" value="FLAGELLAR HOOK PROTEIN FLGE"/>
    <property type="match status" value="1"/>
</dbReference>
<dbReference type="InterPro" id="IPR010930">
    <property type="entry name" value="Flg_bb/hook_C_dom"/>
</dbReference>
<dbReference type="GO" id="GO:0071978">
    <property type="term" value="P:bacterial-type flagellum-dependent swarming motility"/>
    <property type="evidence" value="ECO:0007669"/>
    <property type="project" value="TreeGrafter"/>
</dbReference>
<dbReference type="GO" id="GO:0005829">
    <property type="term" value="C:cytosol"/>
    <property type="evidence" value="ECO:0007669"/>
    <property type="project" value="TreeGrafter"/>
</dbReference>
<evidence type="ECO:0000259" key="8">
    <source>
        <dbReference type="Pfam" id="PF22692"/>
    </source>
</evidence>
<evidence type="ECO:0000256" key="2">
    <source>
        <dbReference type="ARBA" id="ARBA00009677"/>
    </source>
</evidence>
<evidence type="ECO:0000256" key="4">
    <source>
        <dbReference type="ARBA" id="ARBA00023143"/>
    </source>
</evidence>
<feature type="domain" description="Flagellar hook protein FlgE D2" evidence="7">
    <location>
        <begin position="198"/>
        <end position="382"/>
    </location>
</feature>
<dbReference type="GO" id="GO:0009425">
    <property type="term" value="C:bacterial-type flagellum basal body"/>
    <property type="evidence" value="ECO:0007669"/>
    <property type="project" value="UniProtKB-SubCell"/>
</dbReference>
<dbReference type="NCBIfam" id="TIGR03506">
    <property type="entry name" value="FlgEFG_subfam"/>
    <property type="match status" value="1"/>
</dbReference>
<proteinExistence type="inferred from homology"/>
<protein>
    <recommendedName>
        <fullName evidence="3 5">Flagellar hook protein FlgE</fullName>
    </recommendedName>
</protein>
<gene>
    <name evidence="9" type="ORF">KL86DPRO_11265</name>
</gene>
<dbReference type="InterPro" id="IPR037058">
    <property type="entry name" value="Falgellar_hook_FlgE_sf"/>
</dbReference>
<dbReference type="PANTHER" id="PTHR30435">
    <property type="entry name" value="FLAGELLAR PROTEIN"/>
    <property type="match status" value="1"/>
</dbReference>
<name>A0A212JE70_9DELT</name>
<dbReference type="Pfam" id="PF06429">
    <property type="entry name" value="Flg_bbr_C"/>
    <property type="match status" value="1"/>
</dbReference>
<evidence type="ECO:0000313" key="9">
    <source>
        <dbReference type="EMBL" id="SBV97722.1"/>
    </source>
</evidence>
<dbReference type="Gene3D" id="2.60.98.20">
    <property type="entry name" value="Flagellar hook protein FlgE"/>
    <property type="match status" value="1"/>
</dbReference>
<keyword evidence="4 5" id="KW-0975">Bacterial flagellum</keyword>
<organism evidence="9">
    <name type="scientific">uncultured delta proteobacterium</name>
    <dbReference type="NCBI Taxonomy" id="34034"/>
    <lineage>
        <taxon>Bacteria</taxon>
        <taxon>Deltaproteobacteria</taxon>
        <taxon>environmental samples</taxon>
    </lineage>
</organism>
<dbReference type="GO" id="GO:0009424">
    <property type="term" value="C:bacterial-type flagellum hook"/>
    <property type="evidence" value="ECO:0007669"/>
    <property type="project" value="TreeGrafter"/>
</dbReference>